<dbReference type="Proteomes" id="UP000049495">
    <property type="component" value="Unassembled WGS sequence"/>
</dbReference>
<sequence length="140" mass="15817">MKNDIITLTEFETNRDHIDALKSHEIDRIDRHLGYMAYGQHGLSMKEPSMLAPEHPDFELPSKEMVRDVVGLLKSRGYTLGELSDFMGFIKSPSGGSNRTLSRWMSEDYPAKAINIPAWLMLRSLAGLPIVTMLPEKGKK</sequence>
<dbReference type="EMBL" id="CCJX01000154">
    <property type="protein sequence ID" value="CDT51480.1"/>
    <property type="molecule type" value="Genomic_DNA"/>
</dbReference>
<dbReference type="Proteomes" id="UP000049077">
    <property type="component" value="Unassembled WGS sequence"/>
</dbReference>
<dbReference type="EMBL" id="CCJV01000033">
    <property type="protein sequence ID" value="CDS97785.1"/>
    <property type="molecule type" value="Genomic_DNA"/>
</dbReference>
<accession>A0A4R3P7S3</accession>
<dbReference type="RefSeq" id="WP_055318402.1">
    <property type="nucleotide sequence ID" value="NZ_CAWMQT010000154.1"/>
</dbReference>
<proteinExistence type="predicted"/>
<name>A0A4R3P7S3_9VIBR</name>
<dbReference type="AlphaFoldDB" id="A0A4R3P7S3"/>
<evidence type="ECO:0000313" key="2">
    <source>
        <dbReference type="EMBL" id="CDT51480.1"/>
    </source>
</evidence>
<keyword evidence="3" id="KW-1185">Reference proteome</keyword>
<reference evidence="1 3" key="2">
    <citation type="submission" date="2014-06" db="EMBL/GenBank/DDBJ databases">
        <authorList>
            <person name="Le Roux F."/>
        </authorList>
    </citation>
    <scope>NUCLEOTIDE SEQUENCE</scope>
    <source>
        <strain evidence="2 3">J5-4</strain>
        <strain evidence="1">J5-5</strain>
    </source>
</reference>
<protein>
    <submittedName>
        <fullName evidence="1">Uncharacterized protein</fullName>
    </submittedName>
</protein>
<comment type="caution">
    <text evidence="1">The sequence shown here is derived from an EMBL/GenBank/DDBJ whole genome shotgun (WGS) entry which is preliminary data.</text>
</comment>
<organism evidence="1 4">
    <name type="scientific">Vibrio crassostreae</name>
    <dbReference type="NCBI Taxonomy" id="246167"/>
    <lineage>
        <taxon>Bacteria</taxon>
        <taxon>Pseudomonadati</taxon>
        <taxon>Pseudomonadota</taxon>
        <taxon>Gammaproteobacteria</taxon>
        <taxon>Vibrionales</taxon>
        <taxon>Vibrionaceae</taxon>
        <taxon>Vibrio</taxon>
    </lineage>
</organism>
<evidence type="ECO:0000313" key="1">
    <source>
        <dbReference type="EMBL" id="CDS97785.1"/>
    </source>
</evidence>
<gene>
    <name evidence="2" type="ORF">VCR4J5_670021</name>
    <name evidence="1" type="ORF">VCR5J5_1280011</name>
</gene>
<evidence type="ECO:0000313" key="3">
    <source>
        <dbReference type="Proteomes" id="UP000049077"/>
    </source>
</evidence>
<evidence type="ECO:0000313" key="4">
    <source>
        <dbReference type="Proteomes" id="UP000049495"/>
    </source>
</evidence>
<reference evidence="4" key="1">
    <citation type="submission" date="2014-06" db="EMBL/GenBank/DDBJ databases">
        <authorList>
            <person name="Le Roux Frederique"/>
        </authorList>
    </citation>
    <scope>NUCLEOTIDE SEQUENCE [LARGE SCALE GENOMIC DNA]</scope>
    <source>
        <strain evidence="4">J5-5</strain>
    </source>
</reference>